<evidence type="ECO:0000256" key="3">
    <source>
        <dbReference type="ARBA" id="ARBA00023125"/>
    </source>
</evidence>
<sequence>MSEPLARLFSLDLLKGFVAVGRRMSITQAAEDLCLTQSAVSRQVRALEEQLQVRLFIRRHRGVAFTPEGERLFRSADGALLQLQNVAAELRKRDGRQPVTVTASIGVAGLWLLPRLGSLQRQYPGLDVRLSANNQISDLRADGIDLAIRYCPASAAPPLAVHLFDETIAPVANPSMGAHLVTTPEALAELPLIEFDDPRPWLHWRNWLGAQGYRQASRRGILRFNQYDQVIHAALAGQGVALGRLELIQSWIDGGQLVVAATGGAAMPSPNAFWLIHASEQPREDVRRVAEWIRSEAAGIAATGDASPSSPAHPSPTLVGQANPPSRNGRLIR</sequence>
<keyword evidence="4" id="KW-0804">Transcription</keyword>
<dbReference type="InterPro" id="IPR036388">
    <property type="entry name" value="WH-like_DNA-bd_sf"/>
</dbReference>
<dbReference type="GO" id="GO:0003677">
    <property type="term" value="F:DNA binding"/>
    <property type="evidence" value="ECO:0007669"/>
    <property type="project" value="UniProtKB-KW"/>
</dbReference>
<dbReference type="InterPro" id="IPR000847">
    <property type="entry name" value="LysR_HTH_N"/>
</dbReference>
<dbReference type="FunFam" id="1.10.10.10:FF:000001">
    <property type="entry name" value="LysR family transcriptional regulator"/>
    <property type="match status" value="1"/>
</dbReference>
<dbReference type="Proteomes" id="UP000253772">
    <property type="component" value="Chromosome c2"/>
</dbReference>
<dbReference type="OrthoDB" id="8688993at2"/>
<dbReference type="SUPFAM" id="SSF46785">
    <property type="entry name" value="Winged helix' DNA-binding domain"/>
    <property type="match status" value="1"/>
</dbReference>
<dbReference type="PANTHER" id="PTHR30537">
    <property type="entry name" value="HTH-TYPE TRANSCRIPTIONAL REGULATOR"/>
    <property type="match status" value="1"/>
</dbReference>
<organism evidence="7 8">
    <name type="scientific">Cupriavidus metallidurans</name>
    <dbReference type="NCBI Taxonomy" id="119219"/>
    <lineage>
        <taxon>Bacteria</taxon>
        <taxon>Pseudomonadati</taxon>
        <taxon>Pseudomonadota</taxon>
        <taxon>Betaproteobacteria</taxon>
        <taxon>Burkholderiales</taxon>
        <taxon>Burkholderiaceae</taxon>
        <taxon>Cupriavidus</taxon>
    </lineage>
</organism>
<accession>A0A482J1G5</accession>
<dbReference type="PRINTS" id="PR00039">
    <property type="entry name" value="HTHLYSR"/>
</dbReference>
<keyword evidence="3" id="KW-0238">DNA-binding</keyword>
<dbReference type="Gene3D" id="1.10.10.10">
    <property type="entry name" value="Winged helix-like DNA-binding domain superfamily/Winged helix DNA-binding domain"/>
    <property type="match status" value="1"/>
</dbReference>
<dbReference type="PANTHER" id="PTHR30537:SF5">
    <property type="entry name" value="HTH-TYPE TRANSCRIPTIONAL ACTIVATOR TTDR-RELATED"/>
    <property type="match status" value="1"/>
</dbReference>
<evidence type="ECO:0000256" key="1">
    <source>
        <dbReference type="ARBA" id="ARBA00009437"/>
    </source>
</evidence>
<feature type="domain" description="HTH lysR-type" evidence="6">
    <location>
        <begin position="9"/>
        <end position="66"/>
    </location>
</feature>
<name>A0A482J1G5_9BURK</name>
<dbReference type="CDD" id="cd08432">
    <property type="entry name" value="PBP2_GcdR_TrpI_HvrB_AmpR_like"/>
    <property type="match status" value="1"/>
</dbReference>
<dbReference type="Gene3D" id="3.40.190.10">
    <property type="entry name" value="Periplasmic binding protein-like II"/>
    <property type="match status" value="2"/>
</dbReference>
<proteinExistence type="inferred from homology"/>
<feature type="compositionally biased region" description="Low complexity" evidence="5">
    <location>
        <begin position="306"/>
        <end position="316"/>
    </location>
</feature>
<keyword evidence="2" id="KW-0805">Transcription regulation</keyword>
<dbReference type="Pfam" id="PF03466">
    <property type="entry name" value="LysR_substrate"/>
    <property type="match status" value="1"/>
</dbReference>
<evidence type="ECO:0000256" key="5">
    <source>
        <dbReference type="SAM" id="MobiDB-lite"/>
    </source>
</evidence>
<protein>
    <submittedName>
        <fullName evidence="7">LysR family transcriptional regulator</fullName>
    </submittedName>
</protein>
<gene>
    <name evidence="7" type="ORF">DDF84_031080</name>
</gene>
<dbReference type="PROSITE" id="PS50931">
    <property type="entry name" value="HTH_LYSR"/>
    <property type="match status" value="1"/>
</dbReference>
<dbReference type="InterPro" id="IPR058163">
    <property type="entry name" value="LysR-type_TF_proteobact-type"/>
</dbReference>
<evidence type="ECO:0000256" key="4">
    <source>
        <dbReference type="ARBA" id="ARBA00023163"/>
    </source>
</evidence>
<feature type="region of interest" description="Disordered" evidence="5">
    <location>
        <begin position="300"/>
        <end position="333"/>
    </location>
</feature>
<dbReference type="RefSeq" id="WP_024570204.1">
    <property type="nucleotide sequence ID" value="NZ_CP037901.1"/>
</dbReference>
<dbReference type="Pfam" id="PF00126">
    <property type="entry name" value="HTH_1"/>
    <property type="match status" value="1"/>
</dbReference>
<evidence type="ECO:0000256" key="2">
    <source>
        <dbReference type="ARBA" id="ARBA00023015"/>
    </source>
</evidence>
<dbReference type="InterPro" id="IPR005119">
    <property type="entry name" value="LysR_subst-bd"/>
</dbReference>
<dbReference type="SUPFAM" id="SSF53850">
    <property type="entry name" value="Periplasmic binding protein-like II"/>
    <property type="match status" value="1"/>
</dbReference>
<dbReference type="EMBL" id="CP037901">
    <property type="protein sequence ID" value="QBP13976.1"/>
    <property type="molecule type" value="Genomic_DNA"/>
</dbReference>
<dbReference type="GO" id="GO:0003700">
    <property type="term" value="F:DNA-binding transcription factor activity"/>
    <property type="evidence" value="ECO:0007669"/>
    <property type="project" value="InterPro"/>
</dbReference>
<dbReference type="InterPro" id="IPR036390">
    <property type="entry name" value="WH_DNA-bd_sf"/>
</dbReference>
<evidence type="ECO:0000259" key="6">
    <source>
        <dbReference type="PROSITE" id="PS50931"/>
    </source>
</evidence>
<comment type="similarity">
    <text evidence="1">Belongs to the LysR transcriptional regulatory family.</text>
</comment>
<reference evidence="7 8" key="1">
    <citation type="submission" date="2019-03" db="EMBL/GenBank/DDBJ databases">
        <title>Comparative insights into the high quality Complete genome sequence of highly metal resistant Cupriavidus metallidurans strain BS1 isolated from a gold-copper mine.</title>
        <authorList>
            <person name="Mazhar H.S."/>
            <person name="Rensing C."/>
        </authorList>
    </citation>
    <scope>NUCLEOTIDE SEQUENCE [LARGE SCALE GENOMIC DNA]</scope>
    <source>
        <strain evidence="7 8">BS1</strain>
    </source>
</reference>
<evidence type="ECO:0000313" key="8">
    <source>
        <dbReference type="Proteomes" id="UP000253772"/>
    </source>
</evidence>
<dbReference type="AlphaFoldDB" id="A0A482J1G5"/>
<evidence type="ECO:0000313" key="7">
    <source>
        <dbReference type="EMBL" id="QBP13976.1"/>
    </source>
</evidence>